<gene>
    <name evidence="2" type="ORF">C1SCF055_LOCUS25126</name>
</gene>
<keyword evidence="4" id="KW-1185">Reference proteome</keyword>
<evidence type="ECO:0000256" key="1">
    <source>
        <dbReference type="SAM" id="MobiDB-lite"/>
    </source>
</evidence>
<evidence type="ECO:0000313" key="3">
    <source>
        <dbReference type="EMBL" id="CAL1152234.1"/>
    </source>
</evidence>
<reference evidence="2" key="1">
    <citation type="submission" date="2022-10" db="EMBL/GenBank/DDBJ databases">
        <authorList>
            <person name="Chen Y."/>
            <person name="Dougan E. K."/>
            <person name="Chan C."/>
            <person name="Rhodes N."/>
            <person name="Thang M."/>
        </authorList>
    </citation>
    <scope>NUCLEOTIDE SEQUENCE</scope>
</reference>
<comment type="caution">
    <text evidence="2">The sequence shown here is derived from an EMBL/GenBank/DDBJ whole genome shotgun (WGS) entry which is preliminary data.</text>
</comment>
<dbReference type="Proteomes" id="UP001152797">
    <property type="component" value="Unassembled WGS sequence"/>
</dbReference>
<reference evidence="3" key="2">
    <citation type="submission" date="2024-04" db="EMBL/GenBank/DDBJ databases">
        <authorList>
            <person name="Chen Y."/>
            <person name="Shah S."/>
            <person name="Dougan E. K."/>
            <person name="Thang M."/>
            <person name="Chan C."/>
        </authorList>
    </citation>
    <scope>NUCLEOTIDE SEQUENCE [LARGE SCALE GENOMIC DNA]</scope>
</reference>
<dbReference type="EMBL" id="CAMXCT020002556">
    <property type="protein sequence ID" value="CAL1152234.1"/>
    <property type="molecule type" value="Genomic_DNA"/>
</dbReference>
<evidence type="ECO:0000313" key="2">
    <source>
        <dbReference type="EMBL" id="CAI3998859.1"/>
    </source>
</evidence>
<dbReference type="EMBL" id="CAMXCT010002556">
    <property type="protein sequence ID" value="CAI3998859.1"/>
    <property type="molecule type" value="Genomic_DNA"/>
</dbReference>
<feature type="compositionally biased region" description="Basic residues" evidence="1">
    <location>
        <begin position="1538"/>
        <end position="1554"/>
    </location>
</feature>
<accession>A0A9P1CW73</accession>
<feature type="region of interest" description="Disordered" evidence="1">
    <location>
        <begin position="1511"/>
        <end position="1601"/>
    </location>
</feature>
<dbReference type="EMBL" id="CAMXCT030002556">
    <property type="protein sequence ID" value="CAL4786171.1"/>
    <property type="molecule type" value="Genomic_DNA"/>
</dbReference>
<feature type="compositionally biased region" description="Low complexity" evidence="1">
    <location>
        <begin position="1556"/>
        <end position="1565"/>
    </location>
</feature>
<proteinExistence type="predicted"/>
<feature type="compositionally biased region" description="Gly residues" evidence="1">
    <location>
        <begin position="1590"/>
        <end position="1601"/>
    </location>
</feature>
<evidence type="ECO:0000313" key="4">
    <source>
        <dbReference type="Proteomes" id="UP001152797"/>
    </source>
</evidence>
<organism evidence="2">
    <name type="scientific">Cladocopium goreaui</name>
    <dbReference type="NCBI Taxonomy" id="2562237"/>
    <lineage>
        <taxon>Eukaryota</taxon>
        <taxon>Sar</taxon>
        <taxon>Alveolata</taxon>
        <taxon>Dinophyceae</taxon>
        <taxon>Suessiales</taxon>
        <taxon>Symbiodiniaceae</taxon>
        <taxon>Cladocopium</taxon>
    </lineage>
</organism>
<feature type="compositionally biased region" description="Low complexity" evidence="1">
    <location>
        <begin position="1517"/>
        <end position="1531"/>
    </location>
</feature>
<name>A0A9P1CW73_9DINO</name>
<sequence>MLAGQSTTDMYLPRFTGLKIVVRDKPHATRRNLSRGWKADVFLQEVSFRFIFAKDSPTRLIQNSNVFQGLFAANIHRINPGTSAVKIQQHVKDLGFAAHRFESASKPMTRIVLLWPAFIATVVQIAQERQSEPAGKSASSFLEWLTPERIVQLGMLADAAIENLDLTRLVDWQGFPLEELPAKLVGFRDRLRALFKGAPAICLSTGCTEIMLNWLKNPMILVFPGPGGRQLTNTIGAPSQFDIAACLGRMAHWVTLCEATIRAEFPHFETQQAFSIFNVKDVEGNPPDRVLRTNCLSRLLRAFQEPDNDVAGEEFQRVWHVARRICVDEGLSSVDSWRKAFQDLSRLRTGPRRDVLLPVLVRFWAAGASTSGVEQSFSRARSLCDGLQLNGHCNDVMEARVLDIIAADSGKVIERAAELWGQFYGVVRVSGSSCRMKRSDSGRPKAKQSGGKPSMANWVEQRREAVRCKSGSSVATIDPDGALWTERHQKELAFQEAKGVMRLAEEVCAGRHDALSSVPTAELELVLEADAAVFVLKSLQNIPASVSWNAGLCGGIVCGPDFVISGSGMHHFPESKWLLARDPEHLRTRATGSAWNMVPNKFTLAEAANFAAKIRPDQSVMVGCGSELVSCVYLSDQLPDLNINTLKHVDEAAAKAVVKRAVKVKDQVALVQAENSTSTCAINAKLQAYLGECDAKIKNAWKDIMNLPGQTHSETGLPFYDSVTATRMLSGHKTYTCVAPLFWLNTGFDLQPNVPKYRKRLENLKNHFFGQPNHLTQETLVRLSPGDLPHKMIGTLQATDLTEMRDALRMAAAEALDDPNLSRKDKQSWKDALLAIPLRFEVHESDTPIETVFQTVVQAREDLVVKRDNMGTTALMRVYEVMDVKRRIGGKNNKAVLEYYSKVKMAKTSEPVTNSFLDIASMLSSSCLNIPEVVTILMGLDEMEVNPLDSPAKLREICILCEKKPQLQIWSFSMLADQWLHTDGKEKIPYRELKDGGENYSLVKLALFKRQLRDYLWKEMDAVFNLWDSEIRGEIRKVTDSLQTCRETLGYFSDKGTSKNYHARGSWPASADAYLIMFEVLVYDYVHDDLFKQQLKNHRGIDDILMHKDIRHYWDTVKKNYDKENGQEEPELQPSELLQQASLVLDSASQAANLSQAEQVLLAASPDQRESEAYTRIHAGILTAEKRVQSLVTLVVDEGAGGEAQMVKEIKESPAAMIKGDCDSHQHVAIVLDAKVLCESGSQAKWRLPPTRAPQVKRLVGAFLSSRADGELDDADVIVGLDGGKNGDWEEKHIVKHLPGKKYAVTKHIVFFNHSSVEKRMERASKGPLDLTENLSYITAGNVPVAVKVQPRLVTSGNTRGNVVGPLDKLDWSDTSRTWCVPYKLKKEILGDGNLPLPGGQCPVEHDAEAPPRHVDMIPVFYHEGPPEVAMEALHYLQAVACIDLSPGAGSWALQCVRNRTPYTGVCLSQTHKDEIMKRLTSQTVMGMCNANDKLYDAAFSEHLKNVAATDGHDIQPDPVNPGSGSNGNENGPDRGRGGRGRGGRGGRRGRGRGRGNQPVGPQPSGSGGGDAREALLRAIQAAADDEEGAAGGADGAGTED</sequence>
<dbReference type="OrthoDB" id="431303at2759"/>
<protein>
    <submittedName>
        <fullName evidence="2">Uncharacterized protein</fullName>
    </submittedName>
</protein>
<feature type="region of interest" description="Disordered" evidence="1">
    <location>
        <begin position="434"/>
        <end position="456"/>
    </location>
</feature>